<reference evidence="1 2" key="1">
    <citation type="journal article" date="2005" name="PLoS Biol.">
        <title>The genomes of Oryza sativa: a history of duplications.</title>
        <authorList>
            <person name="Yu J."/>
            <person name="Wang J."/>
            <person name="Lin W."/>
            <person name="Li S."/>
            <person name="Li H."/>
            <person name="Zhou J."/>
            <person name="Ni P."/>
            <person name="Dong W."/>
            <person name="Hu S."/>
            <person name="Zeng C."/>
            <person name="Zhang J."/>
            <person name="Zhang Y."/>
            <person name="Li R."/>
            <person name="Xu Z."/>
            <person name="Li S."/>
            <person name="Li X."/>
            <person name="Zheng H."/>
            <person name="Cong L."/>
            <person name="Lin L."/>
            <person name="Yin J."/>
            <person name="Geng J."/>
            <person name="Li G."/>
            <person name="Shi J."/>
            <person name="Liu J."/>
            <person name="Lv H."/>
            <person name="Li J."/>
            <person name="Wang J."/>
            <person name="Deng Y."/>
            <person name="Ran L."/>
            <person name="Shi X."/>
            <person name="Wang X."/>
            <person name="Wu Q."/>
            <person name="Li C."/>
            <person name="Ren X."/>
            <person name="Wang J."/>
            <person name="Wang X."/>
            <person name="Li D."/>
            <person name="Liu D."/>
            <person name="Zhang X."/>
            <person name="Ji Z."/>
            <person name="Zhao W."/>
            <person name="Sun Y."/>
            <person name="Zhang Z."/>
            <person name="Bao J."/>
            <person name="Han Y."/>
            <person name="Dong L."/>
            <person name="Ji J."/>
            <person name="Chen P."/>
            <person name="Wu S."/>
            <person name="Liu J."/>
            <person name="Xiao Y."/>
            <person name="Bu D."/>
            <person name="Tan J."/>
            <person name="Yang L."/>
            <person name="Ye C."/>
            <person name="Zhang J."/>
            <person name="Xu J."/>
            <person name="Zhou Y."/>
            <person name="Yu Y."/>
            <person name="Zhang B."/>
            <person name="Zhuang S."/>
            <person name="Wei H."/>
            <person name="Liu B."/>
            <person name="Lei M."/>
            <person name="Yu H."/>
            <person name="Li Y."/>
            <person name="Xu H."/>
            <person name="Wei S."/>
            <person name="He X."/>
            <person name="Fang L."/>
            <person name="Zhang Z."/>
            <person name="Zhang Y."/>
            <person name="Huang X."/>
            <person name="Su Z."/>
            <person name="Tong W."/>
            <person name="Li J."/>
            <person name="Tong Z."/>
            <person name="Li S."/>
            <person name="Ye J."/>
            <person name="Wang L."/>
            <person name="Fang L."/>
            <person name="Lei T."/>
            <person name="Chen C."/>
            <person name="Chen H."/>
            <person name="Xu Z."/>
            <person name="Li H."/>
            <person name="Huang H."/>
            <person name="Zhang F."/>
            <person name="Xu H."/>
            <person name="Li N."/>
            <person name="Zhao C."/>
            <person name="Li S."/>
            <person name="Dong L."/>
            <person name="Huang Y."/>
            <person name="Li L."/>
            <person name="Xi Y."/>
            <person name="Qi Q."/>
            <person name="Li W."/>
            <person name="Zhang B."/>
            <person name="Hu W."/>
            <person name="Zhang Y."/>
            <person name="Tian X."/>
            <person name="Jiao Y."/>
            <person name="Liang X."/>
            <person name="Jin J."/>
            <person name="Gao L."/>
            <person name="Zheng W."/>
            <person name="Hao B."/>
            <person name="Liu S."/>
            <person name="Wang W."/>
            <person name="Yuan L."/>
            <person name="Cao M."/>
            <person name="McDermott J."/>
            <person name="Samudrala R."/>
            <person name="Wang J."/>
            <person name="Wong G.K."/>
            <person name="Yang H."/>
        </authorList>
    </citation>
    <scope>NUCLEOTIDE SEQUENCE [LARGE SCALE GENOMIC DNA]</scope>
    <source>
        <strain evidence="2">cv. 93-11</strain>
    </source>
</reference>
<evidence type="ECO:0000313" key="1">
    <source>
        <dbReference type="EMBL" id="EEC68911.1"/>
    </source>
</evidence>
<dbReference type="Gramene" id="BGIOSGA037047-TA">
    <property type="protein sequence ID" value="BGIOSGA037047-PA"/>
    <property type="gene ID" value="BGIOSGA037047"/>
</dbReference>
<evidence type="ECO:0000313" key="2">
    <source>
        <dbReference type="Proteomes" id="UP000007015"/>
    </source>
</evidence>
<accession>B8BNC0</accession>
<sequence length="80" mass="8709">MVGGHRHVDSKGKAGAEEWRHSFVIPHFGPAVALLGVNGSRMWSIWWGVAHRQVAVGNPAPGRCRHPMWCPSSAQSSITI</sequence>
<protein>
    <submittedName>
        <fullName evidence="1">Uncharacterized protein</fullName>
    </submittedName>
</protein>
<name>B8BNC0_ORYSI</name>
<dbReference type="HOGENOM" id="CLU_2594056_0_0_1"/>
<keyword evidence="2" id="KW-1185">Reference proteome</keyword>
<dbReference type="AlphaFoldDB" id="B8BNC0"/>
<dbReference type="EMBL" id="CM000137">
    <property type="protein sequence ID" value="EEC68911.1"/>
    <property type="molecule type" value="Genomic_DNA"/>
</dbReference>
<gene>
    <name evidence="1" type="ORF">OsI_37587</name>
</gene>
<organism evidence="1 2">
    <name type="scientific">Oryza sativa subsp. indica</name>
    <name type="common">Rice</name>
    <dbReference type="NCBI Taxonomy" id="39946"/>
    <lineage>
        <taxon>Eukaryota</taxon>
        <taxon>Viridiplantae</taxon>
        <taxon>Streptophyta</taxon>
        <taxon>Embryophyta</taxon>
        <taxon>Tracheophyta</taxon>
        <taxon>Spermatophyta</taxon>
        <taxon>Magnoliopsida</taxon>
        <taxon>Liliopsida</taxon>
        <taxon>Poales</taxon>
        <taxon>Poaceae</taxon>
        <taxon>BOP clade</taxon>
        <taxon>Oryzoideae</taxon>
        <taxon>Oryzeae</taxon>
        <taxon>Oryzinae</taxon>
        <taxon>Oryza</taxon>
        <taxon>Oryza sativa</taxon>
    </lineage>
</organism>
<dbReference type="Proteomes" id="UP000007015">
    <property type="component" value="Chromosome 12"/>
</dbReference>
<proteinExistence type="predicted"/>